<dbReference type="InterPro" id="IPR014015">
    <property type="entry name" value="Helicase_SF3_DNA-vir"/>
</dbReference>
<evidence type="ECO:0000256" key="1">
    <source>
        <dbReference type="ARBA" id="ARBA00022741"/>
    </source>
</evidence>
<dbReference type="InterPro" id="IPR006500">
    <property type="entry name" value="Helicase_put_C_phage/plasmid"/>
</dbReference>
<name>A0A512BNS7_9HYPH</name>
<evidence type="ECO:0000313" key="5">
    <source>
        <dbReference type="EMBL" id="GEO13537.1"/>
    </source>
</evidence>
<evidence type="ECO:0000256" key="2">
    <source>
        <dbReference type="ARBA" id="ARBA00022801"/>
    </source>
</evidence>
<reference evidence="5 6" key="1">
    <citation type="submission" date="2019-07" db="EMBL/GenBank/DDBJ databases">
        <title>Whole genome shotgun sequence of Microvirga aerophila NBRC 106136.</title>
        <authorList>
            <person name="Hosoyama A."/>
            <person name="Uohara A."/>
            <person name="Ohji S."/>
            <person name="Ichikawa N."/>
        </authorList>
    </citation>
    <scope>NUCLEOTIDE SEQUENCE [LARGE SCALE GENOMIC DNA]</scope>
    <source>
        <strain evidence="5 6">NBRC 106136</strain>
    </source>
</reference>
<keyword evidence="6" id="KW-1185">Reference proteome</keyword>
<dbReference type="InterPro" id="IPR027417">
    <property type="entry name" value="P-loop_NTPase"/>
</dbReference>
<dbReference type="Gene3D" id="3.40.50.300">
    <property type="entry name" value="P-loop containing nucleotide triphosphate hydrolases"/>
    <property type="match status" value="1"/>
</dbReference>
<dbReference type="SMART" id="SM00885">
    <property type="entry name" value="D5_N"/>
    <property type="match status" value="1"/>
</dbReference>
<sequence>MDNDSMDAQTDCGKFQFETNSIHACRPLTGAGPFTEDGLALQFAEQHAHDLRFVASWSKWLIWTGTHWRPDDTLLAVHLVRKVCREAAAKCGDPRAANALASAKAVSAVERLARADRRLAAAPEQWDRDPWLLNTPGGLVDLRTQETRQARPTDYVTKITAVAPCGSCPRWHQFLDRITDGDRGLQDFLQRMCGYALTGSTEEQALFFLFGKGANGKSVFINAVAGILGSYHKTAAVETFVATTTDQHPTGLAGLQGARLVTAIETEEGRPWAESRIKSLTGGDRITARRMRQDWFEYDPQFKLLIGGNHMPSLRSVDEAISRRFNLLPFTVTIPPRERDGRLPEVLKAEWSGILAWMIEGCLRWQQNGLRPSAAILEATQAYLAAEDTVAHWIDEACVQDAGAITALSTLFTSWKMWAEQNGEPPGSPKKLSQNLEARRFERCRTRNGSSFRGLRIRDIAHSNKAELEASHLID</sequence>
<dbReference type="EMBL" id="BJYU01000011">
    <property type="protein sequence ID" value="GEO13537.1"/>
    <property type="molecule type" value="Genomic_DNA"/>
</dbReference>
<evidence type="ECO:0000259" key="4">
    <source>
        <dbReference type="PROSITE" id="PS51206"/>
    </source>
</evidence>
<proteinExistence type="predicted"/>
<protein>
    <submittedName>
        <fullName evidence="5">Phage/plasmid primase P4</fullName>
    </submittedName>
</protein>
<dbReference type="GO" id="GO:0005524">
    <property type="term" value="F:ATP binding"/>
    <property type="evidence" value="ECO:0007669"/>
    <property type="project" value="UniProtKB-KW"/>
</dbReference>
<dbReference type="PANTHER" id="PTHR35372">
    <property type="entry name" value="ATP BINDING PROTEIN-RELATED"/>
    <property type="match status" value="1"/>
</dbReference>
<dbReference type="Pfam" id="PF19263">
    <property type="entry name" value="DUF5906"/>
    <property type="match status" value="1"/>
</dbReference>
<keyword evidence="3" id="KW-0067">ATP-binding</keyword>
<dbReference type="GO" id="GO:0016787">
    <property type="term" value="F:hydrolase activity"/>
    <property type="evidence" value="ECO:0007669"/>
    <property type="project" value="UniProtKB-KW"/>
</dbReference>
<keyword evidence="2" id="KW-0378">Hydrolase</keyword>
<dbReference type="SUPFAM" id="SSF52540">
    <property type="entry name" value="P-loop containing nucleoside triphosphate hydrolases"/>
    <property type="match status" value="1"/>
</dbReference>
<dbReference type="PANTHER" id="PTHR35372:SF2">
    <property type="entry name" value="SF3 HELICASE DOMAIN-CONTAINING PROTEIN"/>
    <property type="match status" value="1"/>
</dbReference>
<dbReference type="PROSITE" id="PS51206">
    <property type="entry name" value="SF3_HELICASE_1"/>
    <property type="match status" value="1"/>
</dbReference>
<keyword evidence="1" id="KW-0547">Nucleotide-binding</keyword>
<evidence type="ECO:0000256" key="3">
    <source>
        <dbReference type="ARBA" id="ARBA00022840"/>
    </source>
</evidence>
<accession>A0A512BNS7</accession>
<dbReference type="Proteomes" id="UP000321085">
    <property type="component" value="Unassembled WGS sequence"/>
</dbReference>
<dbReference type="AlphaFoldDB" id="A0A512BNS7"/>
<feature type="domain" description="SF3 helicase" evidence="4">
    <location>
        <begin position="184"/>
        <end position="343"/>
    </location>
</feature>
<gene>
    <name evidence="5" type="ORF">MAE02_12330</name>
</gene>
<dbReference type="NCBIfam" id="TIGR01613">
    <property type="entry name" value="primase_Cterm"/>
    <property type="match status" value="1"/>
</dbReference>
<dbReference type="InterPro" id="IPR045455">
    <property type="entry name" value="NrS-1_pol-like_helicase"/>
</dbReference>
<evidence type="ECO:0000313" key="6">
    <source>
        <dbReference type="Proteomes" id="UP000321085"/>
    </source>
</evidence>
<organism evidence="5 6">
    <name type="scientific">Microvirga aerophila</name>
    <dbReference type="NCBI Taxonomy" id="670291"/>
    <lineage>
        <taxon>Bacteria</taxon>
        <taxon>Pseudomonadati</taxon>
        <taxon>Pseudomonadota</taxon>
        <taxon>Alphaproteobacteria</taxon>
        <taxon>Hyphomicrobiales</taxon>
        <taxon>Methylobacteriaceae</taxon>
        <taxon>Microvirga</taxon>
    </lineage>
</organism>
<dbReference type="InterPro" id="IPR051620">
    <property type="entry name" value="ORF904-like_C"/>
</dbReference>
<dbReference type="Pfam" id="PF08706">
    <property type="entry name" value="D5_N"/>
    <property type="match status" value="1"/>
</dbReference>
<dbReference type="InterPro" id="IPR014818">
    <property type="entry name" value="Phage/plasmid_primase_P4_C"/>
</dbReference>
<comment type="caution">
    <text evidence="5">The sequence shown here is derived from an EMBL/GenBank/DDBJ whole genome shotgun (WGS) entry which is preliminary data.</text>
</comment>